<sequence length="153" mass="17808">MDRNPLVRSSLFRLPSSFPNLWEEMEDKMSQWMGWGAESGVSVSEDNQNVYVEAHLPGLKTDDLDISFHQNTVWIKGERKEEEEDKDKKFYRRAKSSYFYQVDLPTQVEENTEQADYKDGILTITFKKTQQSQTRKISVNDGSKGSIEKKNES</sequence>
<dbReference type="Pfam" id="PF00011">
    <property type="entry name" value="HSP20"/>
    <property type="match status" value="1"/>
</dbReference>
<name>A0A0U5K6H3_9BACT</name>
<dbReference type="AlphaFoldDB" id="A0A0U5K6H3"/>
<gene>
    <name evidence="5" type="primary">shsP</name>
    <name evidence="5" type="ORF">PNK_2152</name>
</gene>
<keyword evidence="6" id="KW-1185">Reference proteome</keyword>
<dbReference type="InterPro" id="IPR002068">
    <property type="entry name" value="A-crystallin/Hsp20_dom"/>
</dbReference>
<dbReference type="InParanoid" id="A0A0U5K6H3"/>
<organism evidence="5 6">
    <name type="scientific">Candidatus Protochlamydia naegleriophila</name>
    <dbReference type="NCBI Taxonomy" id="389348"/>
    <lineage>
        <taxon>Bacteria</taxon>
        <taxon>Pseudomonadati</taxon>
        <taxon>Chlamydiota</taxon>
        <taxon>Chlamydiia</taxon>
        <taxon>Parachlamydiales</taxon>
        <taxon>Parachlamydiaceae</taxon>
        <taxon>Candidatus Protochlamydia</taxon>
    </lineage>
</organism>
<proteinExistence type="inferred from homology"/>
<dbReference type="Gene3D" id="2.60.40.790">
    <property type="match status" value="1"/>
</dbReference>
<feature type="region of interest" description="Disordered" evidence="3">
    <location>
        <begin position="133"/>
        <end position="153"/>
    </location>
</feature>
<feature type="domain" description="SHSP" evidence="4">
    <location>
        <begin position="32"/>
        <end position="142"/>
    </location>
</feature>
<dbReference type="EMBL" id="LN879502">
    <property type="protein sequence ID" value="CUI17755.1"/>
    <property type="molecule type" value="Genomic_DNA"/>
</dbReference>
<dbReference type="RefSeq" id="WP_051981752.1">
    <property type="nucleotide sequence ID" value="NZ_LN879502.1"/>
</dbReference>
<protein>
    <submittedName>
        <fullName evidence="5">Small heat shock protein</fullName>
    </submittedName>
</protein>
<accession>A0A0U5K6H3</accession>
<dbReference type="PROSITE" id="PS01031">
    <property type="entry name" value="SHSP"/>
    <property type="match status" value="1"/>
</dbReference>
<evidence type="ECO:0000259" key="4">
    <source>
        <dbReference type="PROSITE" id="PS01031"/>
    </source>
</evidence>
<keyword evidence="5" id="KW-0346">Stress response</keyword>
<evidence type="ECO:0000313" key="6">
    <source>
        <dbReference type="Proteomes" id="UP000069902"/>
    </source>
</evidence>
<dbReference type="CDD" id="cd06464">
    <property type="entry name" value="ACD_sHsps-like"/>
    <property type="match status" value="1"/>
</dbReference>
<dbReference type="PATRIC" id="fig|389348.3.peg.2420"/>
<evidence type="ECO:0000256" key="2">
    <source>
        <dbReference type="RuleBase" id="RU003616"/>
    </source>
</evidence>
<dbReference type="Proteomes" id="UP000069902">
    <property type="component" value="Chromosome cPNK"/>
</dbReference>
<dbReference type="InterPro" id="IPR031107">
    <property type="entry name" value="Small_HSP"/>
</dbReference>
<comment type="similarity">
    <text evidence="1 2">Belongs to the small heat shock protein (HSP20) family.</text>
</comment>
<dbReference type="PANTHER" id="PTHR11527">
    <property type="entry name" value="HEAT-SHOCK PROTEIN 20 FAMILY MEMBER"/>
    <property type="match status" value="1"/>
</dbReference>
<dbReference type="SUPFAM" id="SSF49764">
    <property type="entry name" value="HSP20-like chaperones"/>
    <property type="match status" value="1"/>
</dbReference>
<evidence type="ECO:0000256" key="3">
    <source>
        <dbReference type="SAM" id="MobiDB-lite"/>
    </source>
</evidence>
<feature type="compositionally biased region" description="Polar residues" evidence="3">
    <location>
        <begin position="133"/>
        <end position="143"/>
    </location>
</feature>
<dbReference type="InterPro" id="IPR008978">
    <property type="entry name" value="HSP20-like_chaperone"/>
</dbReference>
<evidence type="ECO:0000256" key="1">
    <source>
        <dbReference type="PROSITE-ProRule" id="PRU00285"/>
    </source>
</evidence>
<reference evidence="6" key="1">
    <citation type="submission" date="2015-09" db="EMBL/GenBank/DDBJ databases">
        <authorList>
            <person name="Bertelli C."/>
        </authorList>
    </citation>
    <scope>NUCLEOTIDE SEQUENCE [LARGE SCALE GENOMIC DNA]</scope>
    <source>
        <strain evidence="6">KNic</strain>
    </source>
</reference>
<dbReference type="KEGG" id="pnl:PNK_2152"/>
<evidence type="ECO:0000313" key="5">
    <source>
        <dbReference type="EMBL" id="CUI17755.1"/>
    </source>
</evidence>
<dbReference type="STRING" id="389348.PNK_2152"/>